<dbReference type="eggNOG" id="COG5295">
    <property type="taxonomic scope" value="Bacteria"/>
</dbReference>
<feature type="compositionally biased region" description="Low complexity" evidence="1">
    <location>
        <begin position="566"/>
        <end position="577"/>
    </location>
</feature>
<keyword evidence="4" id="KW-1185">Reference proteome</keyword>
<feature type="compositionally biased region" description="Gly residues" evidence="1">
    <location>
        <begin position="693"/>
        <end position="720"/>
    </location>
</feature>
<dbReference type="RefSeq" id="WP_014985209.1">
    <property type="nucleotide sequence ID" value="NC_018681.1"/>
</dbReference>
<name>K0EZ57_NOCB7</name>
<sequence length="824" mass="81802">MSLYLPEELRWLGWIAGSSWPDGDEDAMWAIAAAWKTASEELQAQLSQIDAAKKDTMLAYPQGAASEAMGRLFDGLRSGDQSLESLAQLLQQISDSAFDLGTQLQATKLTIIISLCWLAMEILWAWLFPPTAPAVEAAAVSYTRSFLRVFEDMVQNAITRLARKLGASAEKRYFWKSLAGGRFVLPTAKGWGVYTVKFGESAVTSGGLNAAVQLGQMADGKRRHFDGKEFGVSVFASVASTLPSREFARYLGRGIDKFGARSLDNVWGRTGRGAFIGAASGVVGSATGNLAVGVATGDWSSFASPNGWVGSIARGGLVGGARGAFAKSSPISSSDVRYALWMHKPGAPRSPASDAASRGGSSVHDGSSRGSGGSSIPLRSLNGNGGSRAGSTTGGSTVSGSQGTQGGSQRSGDGGSHARSVDGGSVVSGGQGTHGGSHGGGNSGGSRAHGSSGDGSSHGTGPARSVTESDVGSQHSQSSVHGETNSHASAAGDGRSVHSNGRGTLDSDGRSFHTGHSARGTVDSDGQSFHTARDSFHSAQESLGSGQSSVHGSTGGGSVVSGGSGQPSVHGSVDGGSVVSGGGSQSSVHGSAGGGSAVSGGNGQPSVHGSAGGNSAGTNGGGQSSVHGSNSTAGSSGRNGFVPPTSWQASVDGGWRPPSGPGSVVDGTAPAAPGRAATAGTGSPAGTAVPGGSVQGGSVQGGSVQGGSVGQHSNGSGGSSSAGSSITNPPPGRGGSTQGGGGTNNPGTQGNQGTGAQEPFLGPGKDMKSKTRPKQLPHWAPLPRPFHGPEAPDSSVWVLEQSGPDDAEPGADDENPPVDVPFKL</sequence>
<dbReference type="HOGENOM" id="CLU_343516_0_0_11"/>
<dbReference type="KEGG" id="nbr:O3I_021995"/>
<gene>
    <name evidence="3" type="ORF">O3I_021995</name>
</gene>
<feature type="compositionally biased region" description="Gly residues" evidence="1">
    <location>
        <begin position="733"/>
        <end position="744"/>
    </location>
</feature>
<dbReference type="Pfam" id="PF25547">
    <property type="entry name" value="WXG100_2"/>
    <property type="match status" value="1"/>
</dbReference>
<feature type="compositionally biased region" description="Low complexity" evidence="1">
    <location>
        <begin position="347"/>
        <end position="365"/>
    </location>
</feature>
<reference evidence="3 4" key="1">
    <citation type="journal article" date="2012" name="J. Bacteriol.">
        <title>Complete genome sequence of Nocardia brasiliensis HUJEG-1.</title>
        <authorList>
            <person name="Vera-Cabrera L."/>
            <person name="Ortiz-Lopez R."/>
            <person name="Elizondo-Gonzalez R."/>
            <person name="Perez-Maya A.A."/>
            <person name="Ocampo-Candiani J."/>
        </authorList>
    </citation>
    <scope>NUCLEOTIDE SEQUENCE [LARGE SCALE GENOMIC DNA]</scope>
    <source>
        <strain evidence="4">ATCC 700358</strain>
    </source>
</reference>
<accession>K0EZ57</accession>
<feature type="compositionally biased region" description="Acidic residues" evidence="1">
    <location>
        <begin position="803"/>
        <end position="816"/>
    </location>
</feature>
<feature type="compositionally biased region" description="Low complexity" evidence="1">
    <location>
        <begin position="389"/>
        <end position="411"/>
    </location>
</feature>
<evidence type="ECO:0000313" key="3">
    <source>
        <dbReference type="EMBL" id="AFU02354.1"/>
    </source>
</evidence>
<feature type="region of interest" description="Disordered" evidence="1">
    <location>
        <begin position="347"/>
        <end position="824"/>
    </location>
</feature>
<organism evidence="3 4">
    <name type="scientific">Nocardia brasiliensis (strain ATCC 700358 / HUJEG-1)</name>
    <dbReference type="NCBI Taxonomy" id="1133849"/>
    <lineage>
        <taxon>Bacteria</taxon>
        <taxon>Bacillati</taxon>
        <taxon>Actinomycetota</taxon>
        <taxon>Actinomycetes</taxon>
        <taxon>Mycobacteriales</taxon>
        <taxon>Nocardiaceae</taxon>
        <taxon>Nocardia</taxon>
    </lineage>
</organism>
<dbReference type="AlphaFoldDB" id="K0EZ57"/>
<feature type="compositionally biased region" description="Gly residues" evidence="1">
    <location>
        <begin position="591"/>
        <end position="603"/>
    </location>
</feature>
<feature type="compositionally biased region" description="Gly residues" evidence="1">
    <location>
        <begin position="553"/>
        <end position="565"/>
    </location>
</feature>
<feature type="compositionally biased region" description="Gly residues" evidence="1">
    <location>
        <begin position="426"/>
        <end position="444"/>
    </location>
</feature>
<dbReference type="STRING" id="1133849.O3I_021995"/>
<feature type="compositionally biased region" description="Low complexity" evidence="1">
    <location>
        <begin position="745"/>
        <end position="755"/>
    </location>
</feature>
<feature type="compositionally biased region" description="Polar residues" evidence="1">
    <location>
        <begin position="626"/>
        <end position="638"/>
    </location>
</feature>
<feature type="compositionally biased region" description="Gly residues" evidence="1">
    <location>
        <begin position="610"/>
        <end position="623"/>
    </location>
</feature>
<feature type="compositionally biased region" description="Low complexity" evidence="1">
    <location>
        <begin position="667"/>
        <end position="692"/>
    </location>
</feature>
<feature type="compositionally biased region" description="Polar residues" evidence="1">
    <location>
        <begin position="466"/>
        <end position="488"/>
    </location>
</feature>
<dbReference type="EMBL" id="CP003876">
    <property type="protein sequence ID" value="AFU02354.1"/>
    <property type="molecule type" value="Genomic_DNA"/>
</dbReference>
<evidence type="ECO:0000259" key="2">
    <source>
        <dbReference type="Pfam" id="PF25547"/>
    </source>
</evidence>
<evidence type="ECO:0000313" key="4">
    <source>
        <dbReference type="Proteomes" id="UP000006304"/>
    </source>
</evidence>
<dbReference type="Proteomes" id="UP000006304">
    <property type="component" value="Chromosome"/>
</dbReference>
<protein>
    <recommendedName>
        <fullName evidence="2">Outer membrane channel protein CpnT-like N-terminal domain-containing protein</fullName>
    </recommendedName>
</protein>
<feature type="domain" description="Outer membrane channel protein CpnT-like N-terminal" evidence="2">
    <location>
        <begin position="8"/>
        <end position="142"/>
    </location>
</feature>
<proteinExistence type="predicted"/>
<dbReference type="InterPro" id="IPR057746">
    <property type="entry name" value="CpnT-like_N"/>
</dbReference>
<evidence type="ECO:0000256" key="1">
    <source>
        <dbReference type="SAM" id="MobiDB-lite"/>
    </source>
</evidence>